<feature type="domain" description="2Fe-2S ferredoxin-type" evidence="8">
    <location>
        <begin position="733"/>
        <end position="818"/>
    </location>
</feature>
<protein>
    <submittedName>
        <fullName evidence="10">FAD-dependent oxidoreductase</fullName>
    </submittedName>
</protein>
<evidence type="ECO:0000256" key="7">
    <source>
        <dbReference type="ARBA" id="ARBA00023027"/>
    </source>
</evidence>
<reference evidence="10" key="1">
    <citation type="submission" date="2021-11" db="EMBL/GenBank/DDBJ databases">
        <title>Streptomyces corallinus and Kineosporia corallina sp. nov., two new coral-derived marine actinobacteria.</title>
        <authorList>
            <person name="Buangrab K."/>
            <person name="Sutthacheep M."/>
            <person name="Yeemin T."/>
            <person name="Harunari E."/>
            <person name="Igarashi Y."/>
            <person name="Sripreechasak P."/>
            <person name="Kanchanasin P."/>
            <person name="Tanasupawat S."/>
            <person name="Phongsopitanun W."/>
        </authorList>
    </citation>
    <scope>NUCLEOTIDE SEQUENCE</scope>
    <source>
        <strain evidence="10">JCM 31032</strain>
    </source>
</reference>
<dbReference type="SUPFAM" id="SSF51905">
    <property type="entry name" value="FAD/NAD(P)-binding domain"/>
    <property type="match status" value="1"/>
</dbReference>
<dbReference type="SUPFAM" id="SSF63380">
    <property type="entry name" value="Riboflavin synthase domain-like"/>
    <property type="match status" value="1"/>
</dbReference>
<dbReference type="InterPro" id="IPR002937">
    <property type="entry name" value="Amino_oxidase"/>
</dbReference>
<dbReference type="InterPro" id="IPR006058">
    <property type="entry name" value="2Fe2S_fd_BS"/>
</dbReference>
<dbReference type="Gene3D" id="2.40.30.10">
    <property type="entry name" value="Translation factors"/>
    <property type="match status" value="1"/>
</dbReference>
<dbReference type="InterPro" id="IPR008333">
    <property type="entry name" value="Cbr1-like_FAD-bd_dom"/>
</dbReference>
<keyword evidence="2" id="KW-0408">Iron</keyword>
<dbReference type="InterPro" id="IPR036188">
    <property type="entry name" value="FAD/NAD-bd_sf"/>
</dbReference>
<dbReference type="RefSeq" id="WP_231441477.1">
    <property type="nucleotide sequence ID" value="NZ_JAJOMB010000006.1"/>
</dbReference>
<keyword evidence="4" id="KW-0274">FAD</keyword>
<feature type="domain" description="FAD-binding FR-type" evidence="9">
    <location>
        <begin position="488"/>
        <end position="593"/>
    </location>
</feature>
<evidence type="ECO:0000313" key="10">
    <source>
        <dbReference type="EMBL" id="MCD5311852.1"/>
    </source>
</evidence>
<sequence>MRSEEVDTVVIGSGVGGLAAARALAEFGGQRVLVLEQHYTLGGMTHEFSREGRFHFNTGLHYLSARHEPFLQYLTEGQLQLAPMPQDFDILHFTGFDFAVPGGLGEYERRLCELFPDEAEAITRYFGQALATTDALYERNDLVSLPGADLVEHEKRFPLVYRTLEEHLQLSFRNPRLRAILGARWALYGPPPELGTFSYHAAVTHSYYGEGGCHPVGGAQEVGRLSIEALQRRGVQLRARQRVQRVLIEDGRAVGVEVLGPEGLYQVKAETVISDAGHVKTYELIGRPAPLQSLGGFSCVSLFLGLDRSPAEFGPRGGNHWFMPDDDETFYVAFASLNNPAARHHTVEAFAMVDPADFDRWRDAKDESYRQFKRDKIEQLITRLDTQWPGLREAIVFAELATPLTFETYQNSDRGIFYGLPATPERLRSTAAGPLLPVEGLILAGQDADMPGVVGALSGGLRAAGLVLEPEQTGTMWETVSTYQAAPAESGYLKVAAVQQLTASVKRFRLEPLNGDELPFTFQAGQYLTLDLPVAIDPIARSYSICSSPAERGFVEIAVKREPEGLGSVFLNDELAAGQVLRSSGPLGDFTCDFAEDPGPLLLIAGGIGITPLLSVLHAAVAAGHQGRITLLAAYRGELPFADELPALPGLEVQLFPSEAGQRIGAEQLTPYVADVSRVHVCGPAPMMQAILGHLADLGVPRDRVHTEAFVSGDSKQTRLERAHAIALAATVDEFTIAMPDGKAFPCRPGESLLTAANDAGVEVEQSCEEGVCGSCKIRVLSGPADSDPRGQFSTAEIDAGWTLACQTLPTGDLMIAQ</sequence>
<dbReference type="PROSITE" id="PS51085">
    <property type="entry name" value="2FE2S_FER_2"/>
    <property type="match status" value="1"/>
</dbReference>
<dbReference type="InterPro" id="IPR001041">
    <property type="entry name" value="2Fe-2S_ferredoxin-type"/>
</dbReference>
<accession>A0A9X1NAY0</accession>
<keyword evidence="11" id="KW-1185">Reference proteome</keyword>
<dbReference type="Proteomes" id="UP001138997">
    <property type="component" value="Unassembled WGS sequence"/>
</dbReference>
<evidence type="ECO:0000259" key="9">
    <source>
        <dbReference type="PROSITE" id="PS51384"/>
    </source>
</evidence>
<evidence type="ECO:0000256" key="3">
    <source>
        <dbReference type="ARBA" id="ARBA00022729"/>
    </source>
</evidence>
<dbReference type="AlphaFoldDB" id="A0A9X1NAY0"/>
<dbReference type="SUPFAM" id="SSF54292">
    <property type="entry name" value="2Fe-2S ferredoxin-like"/>
    <property type="match status" value="1"/>
</dbReference>
<dbReference type="Pfam" id="PF01593">
    <property type="entry name" value="Amino_oxidase"/>
    <property type="match status" value="1"/>
</dbReference>
<dbReference type="InterPro" id="IPR017927">
    <property type="entry name" value="FAD-bd_FR_type"/>
</dbReference>
<dbReference type="GO" id="GO:0051537">
    <property type="term" value="F:2 iron, 2 sulfur cluster binding"/>
    <property type="evidence" value="ECO:0007669"/>
    <property type="project" value="UniProtKB-KW"/>
</dbReference>
<dbReference type="SUPFAM" id="SSF52343">
    <property type="entry name" value="Ferredoxin reductase-like, C-terminal NADP-linked domain"/>
    <property type="match status" value="1"/>
</dbReference>
<dbReference type="GO" id="GO:0016491">
    <property type="term" value="F:oxidoreductase activity"/>
    <property type="evidence" value="ECO:0007669"/>
    <property type="project" value="InterPro"/>
</dbReference>
<proteinExistence type="predicted"/>
<evidence type="ECO:0000256" key="2">
    <source>
        <dbReference type="ARBA" id="ARBA00022714"/>
    </source>
</evidence>
<keyword evidence="7" id="KW-0520">NAD</keyword>
<dbReference type="EMBL" id="JAJOMB010000006">
    <property type="protein sequence ID" value="MCD5311852.1"/>
    <property type="molecule type" value="Genomic_DNA"/>
</dbReference>
<dbReference type="Gene3D" id="3.50.50.60">
    <property type="entry name" value="FAD/NAD(P)-binding domain"/>
    <property type="match status" value="2"/>
</dbReference>
<dbReference type="Pfam" id="PF00970">
    <property type="entry name" value="FAD_binding_6"/>
    <property type="match status" value="1"/>
</dbReference>
<gene>
    <name evidence="10" type="ORF">LR394_13160</name>
</gene>
<evidence type="ECO:0000256" key="6">
    <source>
        <dbReference type="ARBA" id="ARBA00023014"/>
    </source>
</evidence>
<dbReference type="PROSITE" id="PS00197">
    <property type="entry name" value="2FE2S_FER_1"/>
    <property type="match status" value="1"/>
</dbReference>
<name>A0A9X1NAY0_9ACTN</name>
<dbReference type="InterPro" id="IPR052206">
    <property type="entry name" value="Retinol_saturase"/>
</dbReference>
<evidence type="ECO:0000256" key="5">
    <source>
        <dbReference type="ARBA" id="ARBA00022857"/>
    </source>
</evidence>
<dbReference type="InterPro" id="IPR036010">
    <property type="entry name" value="2Fe-2S_ferredoxin-like_sf"/>
</dbReference>
<dbReference type="PANTHER" id="PTHR46091:SF3">
    <property type="entry name" value="AMINE OXIDASE DOMAIN-CONTAINING PROTEIN"/>
    <property type="match status" value="1"/>
</dbReference>
<dbReference type="PRINTS" id="PR00409">
    <property type="entry name" value="PHDIOXRDTASE"/>
</dbReference>
<dbReference type="InterPro" id="IPR039261">
    <property type="entry name" value="FNR_nucleotide-bd"/>
</dbReference>
<keyword evidence="3" id="KW-0732">Signal</keyword>
<keyword evidence="2" id="KW-0479">Metal-binding</keyword>
<dbReference type="Gene3D" id="3.10.20.30">
    <property type="match status" value="1"/>
</dbReference>
<keyword evidence="6" id="KW-0411">Iron-sulfur</keyword>
<evidence type="ECO:0000256" key="1">
    <source>
        <dbReference type="ARBA" id="ARBA00022630"/>
    </source>
</evidence>
<keyword evidence="2" id="KW-0001">2Fe-2S</keyword>
<keyword evidence="1" id="KW-0285">Flavoprotein</keyword>
<dbReference type="CDD" id="cd00207">
    <property type="entry name" value="fer2"/>
    <property type="match status" value="1"/>
</dbReference>
<dbReference type="PROSITE" id="PS51384">
    <property type="entry name" value="FAD_FR"/>
    <property type="match status" value="1"/>
</dbReference>
<dbReference type="PANTHER" id="PTHR46091">
    <property type="entry name" value="BLR7054 PROTEIN"/>
    <property type="match status" value="1"/>
</dbReference>
<dbReference type="InterPro" id="IPR017938">
    <property type="entry name" value="Riboflavin_synthase-like_b-brl"/>
</dbReference>
<organism evidence="10 11">
    <name type="scientific">Kineosporia babensis</name>
    <dbReference type="NCBI Taxonomy" id="499548"/>
    <lineage>
        <taxon>Bacteria</taxon>
        <taxon>Bacillati</taxon>
        <taxon>Actinomycetota</taxon>
        <taxon>Actinomycetes</taxon>
        <taxon>Kineosporiales</taxon>
        <taxon>Kineosporiaceae</taxon>
        <taxon>Kineosporia</taxon>
    </lineage>
</organism>
<evidence type="ECO:0000259" key="8">
    <source>
        <dbReference type="PROSITE" id="PS51085"/>
    </source>
</evidence>
<evidence type="ECO:0000313" key="11">
    <source>
        <dbReference type="Proteomes" id="UP001138997"/>
    </source>
</evidence>
<evidence type="ECO:0000256" key="4">
    <source>
        <dbReference type="ARBA" id="ARBA00022827"/>
    </source>
</evidence>
<dbReference type="InterPro" id="IPR012675">
    <property type="entry name" value="Beta-grasp_dom_sf"/>
</dbReference>
<comment type="caution">
    <text evidence="10">The sequence shown here is derived from an EMBL/GenBank/DDBJ whole genome shotgun (WGS) entry which is preliminary data.</text>
</comment>
<dbReference type="Gene3D" id="3.40.50.80">
    <property type="entry name" value="Nucleotide-binding domain of ferredoxin-NADP reductase (FNR) module"/>
    <property type="match status" value="1"/>
</dbReference>
<dbReference type="Pfam" id="PF00111">
    <property type="entry name" value="Fer2"/>
    <property type="match status" value="1"/>
</dbReference>
<keyword evidence="5" id="KW-0521">NADP</keyword>